<sequence>MSAVIKMIGTPGSLSTEQSPFFTVYGRDPQCDPVHITQDNPSGKLSTKIQSVQRDVKRELEVSINRLKRYSDKSRASPPDFNPGEMSCGKSALMPAISMEVHPSSLPYFTLRTSQDLKNHKLESRASSPNHNLRRRGMGSFSKSGLKAQERKPMVSGGMERFQSIPKKIHLGTSQKPQELSRTCQGFSFFIP</sequence>
<dbReference type="EMBL" id="AVOT02002210">
    <property type="protein sequence ID" value="MBW0469523.1"/>
    <property type="molecule type" value="Genomic_DNA"/>
</dbReference>
<dbReference type="OrthoDB" id="2273864at2759"/>
<keyword evidence="3" id="KW-1185">Reference proteome</keyword>
<protein>
    <submittedName>
        <fullName evidence="2">Uncharacterized protein</fullName>
    </submittedName>
</protein>
<proteinExistence type="predicted"/>
<dbReference type="Proteomes" id="UP000765509">
    <property type="component" value="Unassembled WGS sequence"/>
</dbReference>
<accession>A0A9Q3GJ97</accession>
<reference evidence="2" key="1">
    <citation type="submission" date="2021-03" db="EMBL/GenBank/DDBJ databases">
        <title>Draft genome sequence of rust myrtle Austropuccinia psidii MF-1, a brazilian biotype.</title>
        <authorList>
            <person name="Quecine M.C."/>
            <person name="Pachon D.M.R."/>
            <person name="Bonatelli M.L."/>
            <person name="Correr F.H."/>
            <person name="Franceschini L.M."/>
            <person name="Leite T.F."/>
            <person name="Margarido G.R.A."/>
            <person name="Almeida C.A."/>
            <person name="Ferrarezi J.A."/>
            <person name="Labate C.A."/>
        </authorList>
    </citation>
    <scope>NUCLEOTIDE SEQUENCE</scope>
    <source>
        <strain evidence="2">MF-1</strain>
    </source>
</reference>
<feature type="region of interest" description="Disordered" evidence="1">
    <location>
        <begin position="122"/>
        <end position="157"/>
    </location>
</feature>
<organism evidence="2 3">
    <name type="scientific">Austropuccinia psidii MF-1</name>
    <dbReference type="NCBI Taxonomy" id="1389203"/>
    <lineage>
        <taxon>Eukaryota</taxon>
        <taxon>Fungi</taxon>
        <taxon>Dikarya</taxon>
        <taxon>Basidiomycota</taxon>
        <taxon>Pucciniomycotina</taxon>
        <taxon>Pucciniomycetes</taxon>
        <taxon>Pucciniales</taxon>
        <taxon>Sphaerophragmiaceae</taxon>
        <taxon>Austropuccinia</taxon>
    </lineage>
</organism>
<name>A0A9Q3GJ97_9BASI</name>
<comment type="caution">
    <text evidence="2">The sequence shown here is derived from an EMBL/GenBank/DDBJ whole genome shotgun (WGS) entry which is preliminary data.</text>
</comment>
<evidence type="ECO:0000256" key="1">
    <source>
        <dbReference type="SAM" id="MobiDB-lite"/>
    </source>
</evidence>
<evidence type="ECO:0000313" key="3">
    <source>
        <dbReference type="Proteomes" id="UP000765509"/>
    </source>
</evidence>
<dbReference type="AlphaFoldDB" id="A0A9Q3GJ97"/>
<gene>
    <name evidence="2" type="ORF">O181_009238</name>
</gene>
<evidence type="ECO:0000313" key="2">
    <source>
        <dbReference type="EMBL" id="MBW0469523.1"/>
    </source>
</evidence>